<organism evidence="2 3">
    <name type="scientific">Platanthera guangdongensis</name>
    <dbReference type="NCBI Taxonomy" id="2320717"/>
    <lineage>
        <taxon>Eukaryota</taxon>
        <taxon>Viridiplantae</taxon>
        <taxon>Streptophyta</taxon>
        <taxon>Embryophyta</taxon>
        <taxon>Tracheophyta</taxon>
        <taxon>Spermatophyta</taxon>
        <taxon>Magnoliopsida</taxon>
        <taxon>Liliopsida</taxon>
        <taxon>Asparagales</taxon>
        <taxon>Orchidaceae</taxon>
        <taxon>Orchidoideae</taxon>
        <taxon>Orchideae</taxon>
        <taxon>Orchidinae</taxon>
        <taxon>Platanthera</taxon>
    </lineage>
</organism>
<proteinExistence type="predicted"/>
<keyword evidence="3" id="KW-1185">Reference proteome</keyword>
<evidence type="ECO:0000256" key="1">
    <source>
        <dbReference type="SAM" id="Coils"/>
    </source>
</evidence>
<dbReference type="PANTHER" id="PTHR33499:SF43">
    <property type="entry name" value="TRANSPOSASE, PTTA_EN_SPM, PLANT"/>
    <property type="match status" value="1"/>
</dbReference>
<evidence type="ECO:0000313" key="2">
    <source>
        <dbReference type="EMBL" id="KAK8946058.1"/>
    </source>
</evidence>
<gene>
    <name evidence="2" type="ORF">KSP40_PGU006118</name>
</gene>
<comment type="caution">
    <text evidence="2">The sequence shown here is derived from an EMBL/GenBank/DDBJ whole genome shotgun (WGS) entry which is preliminary data.</text>
</comment>
<sequence>MDELSPRYGYQLELPELLGIRCTCEIKKRTRGPTTGIGWSKRKYDSTEKIEVHLPADLRRFVGDRSQELITRSGRIVRLYAPLNVERWAHIPEKNKKGKQNQWTDEAAKEVYNKLLELHEEQKKEKGEDKLTTKEVYTIVLGKRSGYIPGMGPGPKPLECESSNGKRLKAQIQAEVEAEMSARFQEMEDKVAQREAQMEQREARMEQMEARMLAFMEQRQIEDQMDSTCEIKKRTRGPTTVIGWSKRKYDSTEKIEVHLPADLRRFVGDRSQELITRSGRIVRLYAPLNVERWAHIPEKNKKGKQNQWTDEAAKEVYNKLLELHEEQKKEKGEDKLTTKEVYTIVLGKRSGYIPGMGPGPKPLECESSNGKRLKAQIQAEVEAEMSARFQEMEDKVAQREAQMEQREARMEQMEARMLAFMEQRQIEDQMDSTN</sequence>
<protein>
    <submittedName>
        <fullName evidence="2">Uncharacterized protein</fullName>
    </submittedName>
</protein>
<feature type="coiled-coil region" evidence="1">
    <location>
        <begin position="389"/>
        <end position="423"/>
    </location>
</feature>
<accession>A0ABR2LQ58</accession>
<reference evidence="2 3" key="1">
    <citation type="journal article" date="2022" name="Nat. Plants">
        <title>Genomes of leafy and leafless Platanthera orchids illuminate the evolution of mycoheterotrophy.</title>
        <authorList>
            <person name="Li M.H."/>
            <person name="Liu K.W."/>
            <person name="Li Z."/>
            <person name="Lu H.C."/>
            <person name="Ye Q.L."/>
            <person name="Zhang D."/>
            <person name="Wang J.Y."/>
            <person name="Li Y.F."/>
            <person name="Zhong Z.M."/>
            <person name="Liu X."/>
            <person name="Yu X."/>
            <person name="Liu D.K."/>
            <person name="Tu X.D."/>
            <person name="Liu B."/>
            <person name="Hao Y."/>
            <person name="Liao X.Y."/>
            <person name="Jiang Y.T."/>
            <person name="Sun W.H."/>
            <person name="Chen J."/>
            <person name="Chen Y.Q."/>
            <person name="Ai Y."/>
            <person name="Zhai J.W."/>
            <person name="Wu S.S."/>
            <person name="Zhou Z."/>
            <person name="Hsiao Y.Y."/>
            <person name="Wu W.L."/>
            <person name="Chen Y.Y."/>
            <person name="Lin Y.F."/>
            <person name="Hsu J.L."/>
            <person name="Li C.Y."/>
            <person name="Wang Z.W."/>
            <person name="Zhao X."/>
            <person name="Zhong W.Y."/>
            <person name="Ma X.K."/>
            <person name="Ma L."/>
            <person name="Huang J."/>
            <person name="Chen G.Z."/>
            <person name="Huang M.Z."/>
            <person name="Huang L."/>
            <person name="Peng D.H."/>
            <person name="Luo Y.B."/>
            <person name="Zou S.Q."/>
            <person name="Chen S.P."/>
            <person name="Lan S."/>
            <person name="Tsai W.C."/>
            <person name="Van de Peer Y."/>
            <person name="Liu Z.J."/>
        </authorList>
    </citation>
    <scope>NUCLEOTIDE SEQUENCE [LARGE SCALE GENOMIC DNA]</scope>
    <source>
        <strain evidence="2">Lor288</strain>
    </source>
</reference>
<feature type="coiled-coil region" evidence="1">
    <location>
        <begin position="184"/>
        <end position="218"/>
    </location>
</feature>
<name>A0ABR2LQ58_9ASPA</name>
<dbReference type="Proteomes" id="UP001412067">
    <property type="component" value="Unassembled WGS sequence"/>
</dbReference>
<keyword evidence="1" id="KW-0175">Coiled coil</keyword>
<dbReference type="PANTHER" id="PTHR33499">
    <property type="entry name" value="OS12G0282400 PROTEIN-RELATED"/>
    <property type="match status" value="1"/>
</dbReference>
<dbReference type="EMBL" id="JBBWWR010000017">
    <property type="protein sequence ID" value="KAK8946058.1"/>
    <property type="molecule type" value="Genomic_DNA"/>
</dbReference>
<evidence type="ECO:0000313" key="3">
    <source>
        <dbReference type="Proteomes" id="UP001412067"/>
    </source>
</evidence>